<reference evidence="2" key="1">
    <citation type="submission" date="2006-10" db="EMBL/GenBank/DDBJ databases">
        <authorList>
            <person name="Amadeo P."/>
            <person name="Zhao Q."/>
            <person name="Wortman J."/>
            <person name="Fraser-Liggett C."/>
            <person name="Carlton J."/>
        </authorList>
    </citation>
    <scope>NUCLEOTIDE SEQUENCE</scope>
    <source>
        <strain evidence="2">G3</strain>
    </source>
</reference>
<accession>A2F732</accession>
<dbReference type="VEuPathDB" id="TrichDB:TVAGG3_0258560"/>
<dbReference type="Proteomes" id="UP000001542">
    <property type="component" value="Unassembled WGS sequence"/>
</dbReference>
<sequence>MRKGSNIYLIVFSISISALSLFVLNFQSRLNADKLDLLSDFELPKRIYANPYPPPRKSNHSIPDKDKLYIAVMDSVYEPTELLCTLYDSWIKEVQEMQFVDAVEIYSLSSYSDSNCSLRTITFADPPKQFPINRSPSCYLMYSLFKMFLARSTANWILIVSDGAYVNPKLLPKFISKYANSSYYDSPLAKGQCQELRDNFQIFAPNSGVLLTRSAVKAVFDRPRKFEISCQIELPAYETITHVLDQIDIMPIHNHDFRFLGQPFTKSKYFKWIDSGDYSKVKNCTSGYSSPRICYPRSYKIKDLVVWAGSGKKIDKIKFLLGAKRWLDLAPDNLGFMYNTYETDICIMSKD</sequence>
<feature type="transmembrane region" description="Helical" evidence="1">
    <location>
        <begin position="7"/>
        <end position="26"/>
    </location>
</feature>
<dbReference type="VEuPathDB" id="TrichDB:TVAG_112850"/>
<gene>
    <name evidence="2" type="ORF">TVAG_112850</name>
</gene>
<keyword evidence="1" id="KW-0812">Transmembrane</keyword>
<organism evidence="2 3">
    <name type="scientific">Trichomonas vaginalis (strain ATCC PRA-98 / G3)</name>
    <dbReference type="NCBI Taxonomy" id="412133"/>
    <lineage>
        <taxon>Eukaryota</taxon>
        <taxon>Metamonada</taxon>
        <taxon>Parabasalia</taxon>
        <taxon>Trichomonadida</taxon>
        <taxon>Trichomonadidae</taxon>
        <taxon>Trichomonas</taxon>
    </lineage>
</organism>
<evidence type="ECO:0000313" key="2">
    <source>
        <dbReference type="EMBL" id="EAX99269.1"/>
    </source>
</evidence>
<keyword evidence="3" id="KW-1185">Reference proteome</keyword>
<proteinExistence type="predicted"/>
<dbReference type="OrthoDB" id="10510854at2759"/>
<dbReference type="Gene3D" id="3.90.550.50">
    <property type="match status" value="1"/>
</dbReference>
<reference evidence="2" key="2">
    <citation type="journal article" date="2007" name="Science">
        <title>Draft genome sequence of the sexually transmitted pathogen Trichomonas vaginalis.</title>
        <authorList>
            <person name="Carlton J.M."/>
            <person name="Hirt R.P."/>
            <person name="Silva J.C."/>
            <person name="Delcher A.L."/>
            <person name="Schatz M."/>
            <person name="Zhao Q."/>
            <person name="Wortman J.R."/>
            <person name="Bidwell S.L."/>
            <person name="Alsmark U.C.M."/>
            <person name="Besteiro S."/>
            <person name="Sicheritz-Ponten T."/>
            <person name="Noel C.J."/>
            <person name="Dacks J.B."/>
            <person name="Foster P.G."/>
            <person name="Simillion C."/>
            <person name="Van de Peer Y."/>
            <person name="Miranda-Saavedra D."/>
            <person name="Barton G.J."/>
            <person name="Westrop G.D."/>
            <person name="Mueller S."/>
            <person name="Dessi D."/>
            <person name="Fiori P.L."/>
            <person name="Ren Q."/>
            <person name="Paulsen I."/>
            <person name="Zhang H."/>
            <person name="Bastida-Corcuera F.D."/>
            <person name="Simoes-Barbosa A."/>
            <person name="Brown M.T."/>
            <person name="Hayes R.D."/>
            <person name="Mukherjee M."/>
            <person name="Okumura C.Y."/>
            <person name="Schneider R."/>
            <person name="Smith A.J."/>
            <person name="Vanacova S."/>
            <person name="Villalvazo M."/>
            <person name="Haas B.J."/>
            <person name="Pertea M."/>
            <person name="Feldblyum T.V."/>
            <person name="Utterback T.R."/>
            <person name="Shu C.L."/>
            <person name="Osoegawa K."/>
            <person name="de Jong P.J."/>
            <person name="Hrdy I."/>
            <person name="Horvathova L."/>
            <person name="Zubacova Z."/>
            <person name="Dolezal P."/>
            <person name="Malik S.B."/>
            <person name="Logsdon J.M. Jr."/>
            <person name="Henze K."/>
            <person name="Gupta A."/>
            <person name="Wang C.C."/>
            <person name="Dunne R.L."/>
            <person name="Upcroft J.A."/>
            <person name="Upcroft P."/>
            <person name="White O."/>
            <person name="Salzberg S.L."/>
            <person name="Tang P."/>
            <person name="Chiu C.-H."/>
            <person name="Lee Y.-S."/>
            <person name="Embley T.M."/>
            <person name="Coombs G.H."/>
            <person name="Mottram J.C."/>
            <person name="Tachezy J."/>
            <person name="Fraser-Liggett C.M."/>
            <person name="Johnson P.J."/>
        </authorList>
    </citation>
    <scope>NUCLEOTIDE SEQUENCE [LARGE SCALE GENOMIC DNA]</scope>
    <source>
        <strain evidence="2">G3</strain>
    </source>
</reference>
<dbReference type="KEGG" id="tva:4757075"/>
<dbReference type="AlphaFoldDB" id="A2F732"/>
<dbReference type="EMBL" id="DS113643">
    <property type="protein sequence ID" value="EAX99269.1"/>
    <property type="molecule type" value="Genomic_DNA"/>
</dbReference>
<keyword evidence="1" id="KW-0472">Membrane</keyword>
<dbReference type="InParanoid" id="A2F732"/>
<name>A2F732_TRIV3</name>
<dbReference type="RefSeq" id="XP_001312199.1">
    <property type="nucleotide sequence ID" value="XM_001312198.1"/>
</dbReference>
<protein>
    <submittedName>
        <fullName evidence="2">Uncharacterized protein</fullName>
    </submittedName>
</protein>
<evidence type="ECO:0000256" key="1">
    <source>
        <dbReference type="SAM" id="Phobius"/>
    </source>
</evidence>
<evidence type="ECO:0000313" key="3">
    <source>
        <dbReference type="Proteomes" id="UP000001542"/>
    </source>
</evidence>
<keyword evidence="1" id="KW-1133">Transmembrane helix</keyword>